<dbReference type="Proteomes" id="UP000010843">
    <property type="component" value="Chromosome"/>
</dbReference>
<dbReference type="PATRIC" id="fig|797303.5.peg.1726"/>
<dbReference type="AlphaFoldDB" id="L0JQ03"/>
<dbReference type="GeneID" id="14333485"/>
<reference evidence="5" key="1">
    <citation type="submission" date="2012-02" db="EMBL/GenBank/DDBJ databases">
        <title>Complete sequence of chromosome of Natrinema pellirubrum DSM 15624.</title>
        <authorList>
            <consortium name="US DOE Joint Genome Institute"/>
            <person name="Lucas S."/>
            <person name="Han J."/>
            <person name="Lapidus A."/>
            <person name="Cheng J.-F."/>
            <person name="Goodwin L."/>
            <person name="Pitluck S."/>
            <person name="Peters L."/>
            <person name="Teshima H."/>
            <person name="Detter J.C."/>
            <person name="Han C."/>
            <person name="Tapia R."/>
            <person name="Land M."/>
            <person name="Hauser L."/>
            <person name="Kyrpides N."/>
            <person name="Ivanova N."/>
            <person name="Pagani I."/>
            <person name="Sproer C."/>
            <person name="Anderson I."/>
            <person name="Woyke T."/>
        </authorList>
    </citation>
    <scope>NUCLEOTIDE SEQUENCE</scope>
    <source>
        <strain evidence="5">DSM 15624</strain>
    </source>
</reference>
<dbReference type="EMBL" id="CP003372">
    <property type="protein sequence ID" value="AGB32702.1"/>
    <property type="molecule type" value="Genomic_DNA"/>
</dbReference>
<dbReference type="RefSeq" id="WP_006181093.1">
    <property type="nucleotide sequence ID" value="NC_019962.1"/>
</dbReference>
<dbReference type="InterPro" id="IPR058674">
    <property type="entry name" value="DUF8054_N"/>
</dbReference>
<evidence type="ECO:0000313" key="6">
    <source>
        <dbReference type="EMBL" id="ELY75913.1"/>
    </source>
</evidence>
<sequence length="285" mass="30577">MIDLRDLRTRLEQPAYVGENRCWPCTAVNIVIAVAAGIAAGIAVAPSVGALVLAGCLAVVRYRGYLLPGTPTLTRRYLPDRVLALFGKTPSPQATIETVSPAELTDVLLAAEIATDRAGDLRPTAAVRERWADDRSSDGPAEPSAAAVAAILGADDLERIDDAAFVVDGRKRVCWESTATLRADIAAAPLLRARLEGWDDLAIDERRDLLRGVRLLRDRCPICGGAVTTAADRHDHCCRRPRVAIRAVCEDCDRPLVELAVAESAADPWLEMADLALADESPSEP</sequence>
<dbReference type="Pfam" id="PF26236">
    <property type="entry name" value="DUF8054_N"/>
    <property type="match status" value="1"/>
</dbReference>
<feature type="domain" description="DUF8054" evidence="4">
    <location>
        <begin position="105"/>
        <end position="215"/>
    </location>
</feature>
<dbReference type="eggNOG" id="arCOG08109">
    <property type="taxonomic scope" value="Archaea"/>
</dbReference>
<dbReference type="InterPro" id="IPR058675">
    <property type="entry name" value="DUF8054_C"/>
</dbReference>
<proteinExistence type="predicted"/>
<evidence type="ECO:0000259" key="3">
    <source>
        <dbReference type="Pfam" id="PF26237"/>
    </source>
</evidence>
<evidence type="ECO:0000256" key="1">
    <source>
        <dbReference type="SAM" id="Phobius"/>
    </source>
</evidence>
<evidence type="ECO:0000259" key="2">
    <source>
        <dbReference type="Pfam" id="PF26236"/>
    </source>
</evidence>
<keyword evidence="1" id="KW-0812">Transmembrane</keyword>
<dbReference type="HOGENOM" id="CLU_945324_0_0_2"/>
<evidence type="ECO:0000313" key="8">
    <source>
        <dbReference type="Proteomes" id="UP000011593"/>
    </source>
</evidence>
<feature type="domain" description="DUF8054" evidence="3">
    <location>
        <begin position="218"/>
        <end position="258"/>
    </location>
</feature>
<organism evidence="5 7">
    <name type="scientific">Natrinema pellirubrum (strain DSM 15624 / CIP 106293 / JCM 10476 / NCIMB 786 / 157)</name>
    <dbReference type="NCBI Taxonomy" id="797303"/>
    <lineage>
        <taxon>Archaea</taxon>
        <taxon>Methanobacteriati</taxon>
        <taxon>Methanobacteriota</taxon>
        <taxon>Stenosarchaea group</taxon>
        <taxon>Halobacteria</taxon>
        <taxon>Halobacteriales</taxon>
        <taxon>Natrialbaceae</taxon>
        <taxon>Natrinema</taxon>
    </lineage>
</organism>
<evidence type="ECO:0000259" key="4">
    <source>
        <dbReference type="Pfam" id="PF26238"/>
    </source>
</evidence>
<keyword evidence="1" id="KW-0472">Membrane</keyword>
<gene>
    <name evidence="5" type="ordered locus">Natpe_2905</name>
    <name evidence="6" type="ORF">C488_08637</name>
</gene>
<protein>
    <submittedName>
        <fullName evidence="5">Uncharacterized protein</fullName>
    </submittedName>
</protein>
<name>L0JQ03_NATP1</name>
<dbReference type="KEGG" id="npe:Natpe_2905"/>
<evidence type="ECO:0000313" key="5">
    <source>
        <dbReference type="EMBL" id="AGB32702.1"/>
    </source>
</evidence>
<dbReference type="OrthoDB" id="292134at2157"/>
<feature type="transmembrane region" description="Helical" evidence="1">
    <location>
        <begin position="30"/>
        <end position="60"/>
    </location>
</feature>
<dbReference type="Pfam" id="PF26238">
    <property type="entry name" value="DUF8054_M"/>
    <property type="match status" value="1"/>
</dbReference>
<dbReference type="InterPro" id="IPR058775">
    <property type="entry name" value="DUF8054_M"/>
</dbReference>
<reference evidence="7" key="2">
    <citation type="submission" date="2012-02" db="EMBL/GenBank/DDBJ databases">
        <title>Complete sequence of chromosome of Natrinema pellirubrum DSM 15624.</title>
        <authorList>
            <person name="Lucas S."/>
            <person name="Han J."/>
            <person name="Lapidus A."/>
            <person name="Cheng J.-F."/>
            <person name="Goodwin L."/>
            <person name="Pitluck S."/>
            <person name="Peters L."/>
            <person name="Teshima H."/>
            <person name="Detter J.C."/>
            <person name="Han C."/>
            <person name="Tapia R."/>
            <person name="Land M."/>
            <person name="Hauser L."/>
            <person name="Kyrpides N."/>
            <person name="Ivanova N."/>
            <person name="Pagani I."/>
            <person name="Sproer C."/>
            <person name="Anderson I."/>
            <person name="Woyke T."/>
        </authorList>
    </citation>
    <scope>NUCLEOTIDE SEQUENCE [LARGE SCALE GENOMIC DNA]</scope>
    <source>
        <strain evidence="7">DSM 15624 / JCM 10476 / NCIMB 786</strain>
    </source>
</reference>
<dbReference type="STRING" id="797303.Natpe_2905"/>
<dbReference type="EMBL" id="AOIE01000061">
    <property type="protein sequence ID" value="ELY75913.1"/>
    <property type="molecule type" value="Genomic_DNA"/>
</dbReference>
<feature type="domain" description="DUF8054" evidence="2">
    <location>
        <begin position="10"/>
        <end position="88"/>
    </location>
</feature>
<keyword evidence="8" id="KW-1185">Reference proteome</keyword>
<evidence type="ECO:0000313" key="7">
    <source>
        <dbReference type="Proteomes" id="UP000010843"/>
    </source>
</evidence>
<dbReference type="Pfam" id="PF26237">
    <property type="entry name" value="DUF8054_C"/>
    <property type="match status" value="1"/>
</dbReference>
<dbReference type="Proteomes" id="UP000011593">
    <property type="component" value="Unassembled WGS sequence"/>
</dbReference>
<keyword evidence="1" id="KW-1133">Transmembrane helix</keyword>
<reference evidence="6 8" key="3">
    <citation type="journal article" date="2014" name="PLoS Genet.">
        <title>Phylogenetically driven sequencing of extremely halophilic archaea reveals strategies for static and dynamic osmo-response.</title>
        <authorList>
            <person name="Becker E.A."/>
            <person name="Seitzer P.M."/>
            <person name="Tritt A."/>
            <person name="Larsen D."/>
            <person name="Krusor M."/>
            <person name="Yao A.I."/>
            <person name="Wu D."/>
            <person name="Madern D."/>
            <person name="Eisen J.A."/>
            <person name="Darling A.E."/>
            <person name="Facciotti M.T."/>
        </authorList>
    </citation>
    <scope>NUCLEOTIDE SEQUENCE [LARGE SCALE GENOMIC DNA]</scope>
    <source>
        <strain evidence="6 8">DSM 15624</strain>
    </source>
</reference>
<accession>L0JQ03</accession>